<name>A0ABZ0PFL8_9PROT</name>
<evidence type="ECO:0000313" key="2">
    <source>
        <dbReference type="EMBL" id="WPB84529.1"/>
    </source>
</evidence>
<dbReference type="EMBL" id="CP137852">
    <property type="protein sequence ID" value="WPB84529.1"/>
    <property type="molecule type" value="Genomic_DNA"/>
</dbReference>
<reference evidence="2 3" key="1">
    <citation type="submission" date="2023-11" db="EMBL/GenBank/DDBJ databases">
        <title>Arctic aerobic anoxygenic photoheterotroph Sediminicoccus rosea KRV36 adapts its photosynthesis to long days of polar summer.</title>
        <authorList>
            <person name="Tomasch J."/>
            <person name="Kopejtka K."/>
            <person name="Bily T."/>
            <person name="Gardiner A.T."/>
            <person name="Gardian Z."/>
            <person name="Shivaramu S."/>
            <person name="Koblizek M."/>
            <person name="Engelhardt F."/>
            <person name="Kaftan D."/>
        </authorList>
    </citation>
    <scope>NUCLEOTIDE SEQUENCE [LARGE SCALE GENOMIC DNA]</scope>
    <source>
        <strain evidence="2 3">R-30</strain>
    </source>
</reference>
<dbReference type="RefSeq" id="WP_318648491.1">
    <property type="nucleotide sequence ID" value="NZ_CP137852.1"/>
</dbReference>
<accession>A0ABZ0PFL8</accession>
<feature type="region of interest" description="Disordered" evidence="1">
    <location>
        <begin position="1"/>
        <end position="29"/>
    </location>
</feature>
<dbReference type="Proteomes" id="UP001305521">
    <property type="component" value="Chromosome"/>
</dbReference>
<keyword evidence="3" id="KW-1185">Reference proteome</keyword>
<organism evidence="2 3">
    <name type="scientific">Sediminicoccus rosea</name>
    <dbReference type="NCBI Taxonomy" id="1225128"/>
    <lineage>
        <taxon>Bacteria</taxon>
        <taxon>Pseudomonadati</taxon>
        <taxon>Pseudomonadota</taxon>
        <taxon>Alphaproteobacteria</taxon>
        <taxon>Acetobacterales</taxon>
        <taxon>Roseomonadaceae</taxon>
        <taxon>Sediminicoccus</taxon>
    </lineage>
</organism>
<protein>
    <recommendedName>
        <fullName evidence="4">Transglycosylase SLT domain-containing protein</fullName>
    </recommendedName>
</protein>
<evidence type="ECO:0000256" key="1">
    <source>
        <dbReference type="SAM" id="MobiDB-lite"/>
    </source>
</evidence>
<evidence type="ECO:0008006" key="4">
    <source>
        <dbReference type="Google" id="ProtNLM"/>
    </source>
</evidence>
<gene>
    <name evidence="2" type="ORF">R9Z33_20830</name>
</gene>
<proteinExistence type="predicted"/>
<evidence type="ECO:0000313" key="3">
    <source>
        <dbReference type="Proteomes" id="UP001305521"/>
    </source>
</evidence>
<dbReference type="Gene3D" id="1.10.530.10">
    <property type="match status" value="1"/>
</dbReference>
<sequence>MALATAQEATPRVRGVALSGVGPRPWEAAPNPEFRQRIAQAERSAEHARDGYGVRNPRSGALGRYQFLPSSLLDLGWRNAQGQWTALAERHGVRSEADFLANPAAQEAAMSHFLRRVEVQLERNGVMTRQGGSVRGLNGQEISLSEGGMVAAAHRRGSGMLARYLAHRSNTPDAPLSARERAAFQAVERRLQDFGQVAYASLRPQPNRALAAAPAATTPPS</sequence>